<evidence type="ECO:0000256" key="1">
    <source>
        <dbReference type="ARBA" id="ARBA00004651"/>
    </source>
</evidence>
<keyword evidence="15" id="KW-1185">Reference proteome</keyword>
<evidence type="ECO:0000256" key="7">
    <source>
        <dbReference type="ARBA" id="ARBA00022980"/>
    </source>
</evidence>
<dbReference type="HAMAP" id="MF_00503">
    <property type="entry name" value="Ribosomal_bL9"/>
    <property type="match status" value="1"/>
</dbReference>
<dbReference type="AlphaFoldDB" id="B3R0K0"/>
<evidence type="ECO:0000256" key="9">
    <source>
        <dbReference type="ARBA" id="ARBA00023136"/>
    </source>
</evidence>
<evidence type="ECO:0000313" key="15">
    <source>
        <dbReference type="Proteomes" id="UP000002020"/>
    </source>
</evidence>
<keyword evidence="6 11" id="KW-0694">RNA-binding</keyword>
<comment type="subcellular location">
    <subcellularLocation>
        <location evidence="1">Cell membrane</location>
        <topology evidence="1">Multi-pass membrane protein</topology>
    </subcellularLocation>
</comment>
<dbReference type="eggNOG" id="COG3887">
    <property type="taxonomic scope" value="Bacteria"/>
</dbReference>
<dbReference type="InterPro" id="IPR020069">
    <property type="entry name" value="Ribosomal_bL9_C"/>
</dbReference>
<dbReference type="SUPFAM" id="SSF55658">
    <property type="entry name" value="L9 N-domain-like"/>
    <property type="match status" value="1"/>
</dbReference>
<sequence length="837" mass="96254">MFKKKINYKAIFILFCVIVIFILFVSLTMDLISINDKIKSIITGGETSIKQVWTTFTTFSLLVKIFLLILCIGFLLNFQNYFEINRLRNKLSLWSKLSYYVNQVGEEVFNKLPIGIVLIDDVEKGVQWLNPYANSILKNPIINTPLKNLNEEMEKLTNVSDNNTTIINIDQEKFECLYKKEFNVFYLFNVTEKEQIKKLYYQKTPALSILSFDNLEESLVHYDLSEQTHIQGQYLTVISEFAENYEGYLKKLFDNRFLLLINREKLEIIIKDKFSILEKVRNISNKYQLKITLSIGIACWNLSYDKLSSYAQNAIELSQKRGGDQAVVNIENENIKFFGAKTDSFIKNSKVNVRVNAQILLDILNKNNDCFIMGHNNTDFDSLASMIAFYRIASSINNSNKQYLIIDEDKLDPSVTFVYHKLIIQIPEIKNNIITTDQAKNLIQKNDTLAVLDTQSKEITNSPQLLSLTNNIIVIDHHRTPNDNIKSFFSYLNSSASSTVELMIELIRFLGKEITFTPFEASIMYAGILLDTNNFTYRTSSITFEVLAKLKDLGADSMEVKSWLRNDFIKILEINKLIDTMEIYMGRFAIVKSEQIYDNRSFLAQVSETVLDIQNIDAAFTFTKLNENTIGISARSYNNVNVQILMEQFGGGGHLNSAATQIKGGNIEETVQKLKKLLKLEYETGVSMKIILLEDIKNKGLKGEMIEVTPIYANFLIKSKKALLANNENIAKIKKEKNDEIEKKRNHEFLMSKLKSEIDNKKINIEVKLGPNGKIYGKVTSKRIVEEFHKIYNILIDRKKICLDGEINSLGIYKIEVILTNEIKAYFLVNIIDDKMI</sequence>
<evidence type="ECO:0000256" key="12">
    <source>
        <dbReference type="SAM" id="Phobius"/>
    </source>
</evidence>
<keyword evidence="9 12" id="KW-0472">Membrane</keyword>
<dbReference type="InterPro" id="IPR051319">
    <property type="entry name" value="Oligoribo/pAp-PDE_c-di-AMP_PDE"/>
</dbReference>
<dbReference type="HOGENOM" id="CLU_018278_0_0_14"/>
<dbReference type="Pfam" id="PF01281">
    <property type="entry name" value="Ribosomal_L9_N"/>
    <property type="match status" value="1"/>
</dbReference>
<dbReference type="InterPro" id="IPR049553">
    <property type="entry name" value="GdpP-like_PAS"/>
</dbReference>
<dbReference type="InterPro" id="IPR020594">
    <property type="entry name" value="Ribosomal_bL9_bac/chp"/>
</dbReference>
<dbReference type="GO" id="GO:0003735">
    <property type="term" value="F:structural constituent of ribosome"/>
    <property type="evidence" value="ECO:0007669"/>
    <property type="project" value="InterPro"/>
</dbReference>
<dbReference type="GO" id="GO:0019843">
    <property type="term" value="F:rRNA binding"/>
    <property type="evidence" value="ECO:0007669"/>
    <property type="project" value="UniProtKB-UniRule"/>
</dbReference>
<feature type="transmembrane region" description="Helical" evidence="12">
    <location>
        <begin position="52"/>
        <end position="78"/>
    </location>
</feature>
<keyword evidence="7 11" id="KW-0689">Ribosomal protein</keyword>
<name>B3R0K0_PHYMT</name>
<dbReference type="GO" id="GO:1990904">
    <property type="term" value="C:ribonucleoprotein complex"/>
    <property type="evidence" value="ECO:0007669"/>
    <property type="project" value="UniProtKB-KW"/>
</dbReference>
<evidence type="ECO:0000256" key="10">
    <source>
        <dbReference type="ARBA" id="ARBA00023274"/>
    </source>
</evidence>
<dbReference type="InterPro" id="IPR036935">
    <property type="entry name" value="Ribosomal_bL9_N_sf"/>
</dbReference>
<dbReference type="InterPro" id="IPR036791">
    <property type="entry name" value="Ribosomal_bL9_C_sf"/>
</dbReference>
<dbReference type="InterPro" id="IPR000160">
    <property type="entry name" value="GGDEF_dom"/>
</dbReference>
<dbReference type="NCBIfam" id="TIGR00158">
    <property type="entry name" value="L9"/>
    <property type="match status" value="1"/>
</dbReference>
<feature type="transmembrane region" description="Helical" evidence="12">
    <location>
        <begin position="12"/>
        <end position="32"/>
    </location>
</feature>
<keyword evidence="10 11" id="KW-0687">Ribonucleoprotein</keyword>
<dbReference type="Gene3D" id="3.10.430.100">
    <property type="entry name" value="Ribosomal protein L9, C-terminal domain"/>
    <property type="match status" value="1"/>
</dbReference>
<dbReference type="SUPFAM" id="SSF64182">
    <property type="entry name" value="DHH phosphoesterases"/>
    <property type="match status" value="1"/>
</dbReference>
<gene>
    <name evidence="11 14" type="primary">rplI</name>
    <name evidence="14" type="ordered locus">ATP_00177</name>
</gene>
<protein>
    <recommendedName>
        <fullName evidence="11">Large ribosomal subunit protein bL9</fullName>
    </recommendedName>
</protein>
<dbReference type="Proteomes" id="UP000002020">
    <property type="component" value="Chromosome"/>
</dbReference>
<dbReference type="PANTHER" id="PTHR47618">
    <property type="entry name" value="BIFUNCTIONAL OLIGORIBONUCLEASE AND PAP PHOSPHATASE NRNA"/>
    <property type="match status" value="1"/>
</dbReference>
<evidence type="ECO:0000256" key="8">
    <source>
        <dbReference type="ARBA" id="ARBA00022989"/>
    </source>
</evidence>
<dbReference type="InterPro" id="IPR003156">
    <property type="entry name" value="DHHA1_dom"/>
</dbReference>
<dbReference type="SUPFAM" id="SSF55653">
    <property type="entry name" value="Ribosomal protein L9 C-domain"/>
    <property type="match status" value="1"/>
</dbReference>
<accession>B3R0K0</accession>
<dbReference type="Gene3D" id="3.90.1640.10">
    <property type="entry name" value="inorganic pyrophosphatase (n-terminal core)"/>
    <property type="match status" value="1"/>
</dbReference>
<dbReference type="Pfam" id="PF03948">
    <property type="entry name" value="Ribosomal_L9_C"/>
    <property type="match status" value="1"/>
</dbReference>
<evidence type="ECO:0000256" key="6">
    <source>
        <dbReference type="ARBA" id="ARBA00022884"/>
    </source>
</evidence>
<dbReference type="InterPro" id="IPR009027">
    <property type="entry name" value="Ribosomal_bL9/RNase_H1_N"/>
</dbReference>
<dbReference type="Pfam" id="PF01368">
    <property type="entry name" value="DHH"/>
    <property type="match status" value="1"/>
</dbReference>
<keyword evidence="5 11" id="KW-0699">rRNA-binding</keyword>
<reference evidence="14 15" key="1">
    <citation type="journal article" date="2008" name="BMC Genomics">
        <title>The linear chromosome of the plant-pathogenic mycoplasma 'Candidatus Phytoplasma mali'.</title>
        <authorList>
            <person name="Kube M."/>
            <person name="Schneider B."/>
            <person name="Kuhl H."/>
            <person name="Dandekar T."/>
            <person name="Heitmann K."/>
            <person name="Migdoll A.M."/>
            <person name="Reinhardt R."/>
            <person name="Seemueller E."/>
        </authorList>
    </citation>
    <scope>NUCLEOTIDE SEQUENCE [LARGE SCALE GENOMIC DNA]</scope>
    <source>
        <strain evidence="14 15">AT</strain>
    </source>
</reference>
<dbReference type="GO" id="GO:0005886">
    <property type="term" value="C:plasma membrane"/>
    <property type="evidence" value="ECO:0007669"/>
    <property type="project" value="UniProtKB-SubCell"/>
</dbReference>
<dbReference type="eggNOG" id="COG0359">
    <property type="taxonomic scope" value="Bacteria"/>
</dbReference>
<dbReference type="KEGG" id="pml:ATP_00177"/>
<dbReference type="InterPro" id="IPR020070">
    <property type="entry name" value="Ribosomal_bL9_N"/>
</dbReference>
<dbReference type="InterPro" id="IPR038763">
    <property type="entry name" value="DHH_sf"/>
</dbReference>
<organism evidence="15">
    <name type="scientific">Phytoplasma mali (strain AT)</name>
    <dbReference type="NCBI Taxonomy" id="482235"/>
    <lineage>
        <taxon>Bacteria</taxon>
        <taxon>Bacillati</taxon>
        <taxon>Mycoplasmatota</taxon>
        <taxon>Mollicutes</taxon>
        <taxon>Acholeplasmatales</taxon>
        <taxon>Acholeplasmataceae</taxon>
        <taxon>Candidatus Phytoplasma</taxon>
        <taxon>16SrX (Apple proliferation group)</taxon>
    </lineage>
</organism>
<dbReference type="EMBL" id="CU469464">
    <property type="protein sequence ID" value="CAP18364.1"/>
    <property type="molecule type" value="Genomic_DNA"/>
</dbReference>
<evidence type="ECO:0000256" key="2">
    <source>
        <dbReference type="ARBA" id="ARBA00010605"/>
    </source>
</evidence>
<feature type="domain" description="GGDEF" evidence="13">
    <location>
        <begin position="203"/>
        <end position="331"/>
    </location>
</feature>
<dbReference type="GO" id="GO:0006412">
    <property type="term" value="P:translation"/>
    <property type="evidence" value="ECO:0007669"/>
    <property type="project" value="UniProtKB-UniRule"/>
</dbReference>
<evidence type="ECO:0000256" key="3">
    <source>
        <dbReference type="ARBA" id="ARBA00022475"/>
    </source>
</evidence>
<dbReference type="GO" id="GO:0005840">
    <property type="term" value="C:ribosome"/>
    <property type="evidence" value="ECO:0007669"/>
    <property type="project" value="UniProtKB-KW"/>
</dbReference>
<dbReference type="Pfam" id="PF02272">
    <property type="entry name" value="DHHA1"/>
    <property type="match status" value="1"/>
</dbReference>
<evidence type="ECO:0000256" key="11">
    <source>
        <dbReference type="HAMAP-Rule" id="MF_00503"/>
    </source>
</evidence>
<keyword evidence="3" id="KW-1003">Cell membrane</keyword>
<dbReference type="PANTHER" id="PTHR47618:SF2">
    <property type="entry name" value="CYCLIC-DI-AMP PHOSPHODIESTERASE GDPP"/>
    <property type="match status" value="1"/>
</dbReference>
<evidence type="ECO:0000256" key="4">
    <source>
        <dbReference type="ARBA" id="ARBA00022692"/>
    </source>
</evidence>
<keyword evidence="8 12" id="KW-1133">Transmembrane helix</keyword>
<evidence type="ECO:0000313" key="14">
    <source>
        <dbReference type="EMBL" id="CAP18364.1"/>
    </source>
</evidence>
<dbReference type="Gene3D" id="3.40.5.10">
    <property type="entry name" value="Ribosomal protein L9, N-terminal domain"/>
    <property type="match status" value="1"/>
</dbReference>
<evidence type="ECO:0000259" key="13">
    <source>
        <dbReference type="PROSITE" id="PS50887"/>
    </source>
</evidence>
<comment type="similarity">
    <text evidence="2 11">Belongs to the bacterial ribosomal protein bL9 family.</text>
</comment>
<evidence type="ECO:0000256" key="5">
    <source>
        <dbReference type="ARBA" id="ARBA00022730"/>
    </source>
</evidence>
<proteinExistence type="inferred from homology"/>
<keyword evidence="4 12" id="KW-0812">Transmembrane</keyword>
<dbReference type="Gene3D" id="3.30.450.20">
    <property type="entry name" value="PAS domain"/>
    <property type="match status" value="1"/>
</dbReference>
<dbReference type="InterPro" id="IPR001667">
    <property type="entry name" value="DDH_dom"/>
</dbReference>
<dbReference type="PROSITE" id="PS50887">
    <property type="entry name" value="GGDEF"/>
    <property type="match status" value="1"/>
</dbReference>
<dbReference type="NCBIfam" id="NF011110">
    <property type="entry name" value="PRK14538.1"/>
    <property type="match status" value="1"/>
</dbReference>
<dbReference type="STRING" id="37692.ATP_00177"/>
<dbReference type="Gene3D" id="3.10.310.30">
    <property type="match status" value="1"/>
</dbReference>
<dbReference type="Pfam" id="PF24898">
    <property type="entry name" value="GGDEF_GdpP"/>
    <property type="match status" value="1"/>
</dbReference>
<dbReference type="Pfam" id="PF21370">
    <property type="entry name" value="PAS_GdpP"/>
    <property type="match status" value="1"/>
</dbReference>
<comment type="function">
    <text evidence="11">Binds to the 23S rRNA.</text>
</comment>